<protein>
    <recommendedName>
        <fullName evidence="1">HNH nuclease domain-containing protein</fullName>
    </recommendedName>
</protein>
<gene>
    <name evidence="2" type="ORF">CDD82_1783</name>
</gene>
<evidence type="ECO:0000313" key="3">
    <source>
        <dbReference type="Proteomes" id="UP000224854"/>
    </source>
</evidence>
<sequence>MDAIHAFVSLIVKGHATKAQVSKLEEPNTEEDINPAMEKLSLSGTVSDEKPDTRSQAAANLAMERDGHRCILTKTSQPDACHIIPFSINKNEGKRTLTQNICKHILPYILGLDDLKTAETAIHGKVKASDEAWNILSLSPQLHRWWTQGRWAFKFEGLIPTGQVSSDGQELVKVRLIFHWITVRGKQPYLPVVPSVELANQMLNTCDKDFTPWAIRYDTGRPVLTGDVVDIAMTRPEADKMAVVIKVQWAALQIASMSGAADVPDELMDL</sequence>
<keyword evidence="3" id="KW-1185">Reference proteome</keyword>
<accession>A0A2C5XIV9</accession>
<name>A0A2C5XIV9_9HYPO</name>
<evidence type="ECO:0000313" key="2">
    <source>
        <dbReference type="EMBL" id="PHH64258.1"/>
    </source>
</evidence>
<organism evidence="2 3">
    <name type="scientific">Ophiocordyceps australis</name>
    <dbReference type="NCBI Taxonomy" id="1399860"/>
    <lineage>
        <taxon>Eukaryota</taxon>
        <taxon>Fungi</taxon>
        <taxon>Dikarya</taxon>
        <taxon>Ascomycota</taxon>
        <taxon>Pezizomycotina</taxon>
        <taxon>Sordariomycetes</taxon>
        <taxon>Hypocreomycetidae</taxon>
        <taxon>Hypocreales</taxon>
        <taxon>Ophiocordycipitaceae</taxon>
        <taxon>Ophiocordyceps</taxon>
    </lineage>
</organism>
<feature type="domain" description="HNH nuclease" evidence="1">
    <location>
        <begin position="70"/>
        <end position="154"/>
    </location>
</feature>
<comment type="caution">
    <text evidence="2">The sequence shown here is derived from an EMBL/GenBank/DDBJ whole genome shotgun (WGS) entry which is preliminary data.</text>
</comment>
<proteinExistence type="predicted"/>
<dbReference type="Proteomes" id="UP000224854">
    <property type="component" value="Unassembled WGS sequence"/>
</dbReference>
<reference evidence="2 3" key="1">
    <citation type="submission" date="2017-06" db="EMBL/GenBank/DDBJ databases">
        <title>Ant-infecting Ophiocordyceps genomes reveal a high diversity of potential behavioral manipulation genes and a possible major role for enterotoxins.</title>
        <authorList>
            <person name="De Bekker C."/>
            <person name="Evans H.C."/>
            <person name="Brachmann A."/>
            <person name="Hughes D.P."/>
        </authorList>
    </citation>
    <scope>NUCLEOTIDE SEQUENCE [LARGE SCALE GENOMIC DNA]</scope>
    <source>
        <strain evidence="2 3">1348a</strain>
    </source>
</reference>
<dbReference type="AlphaFoldDB" id="A0A2C5XIV9"/>
<evidence type="ECO:0000259" key="1">
    <source>
        <dbReference type="Pfam" id="PF13391"/>
    </source>
</evidence>
<dbReference type="EMBL" id="NJEU01001567">
    <property type="protein sequence ID" value="PHH64258.1"/>
    <property type="molecule type" value="Genomic_DNA"/>
</dbReference>
<dbReference type="OrthoDB" id="4928181at2759"/>
<dbReference type="Pfam" id="PF13391">
    <property type="entry name" value="HNH_2"/>
    <property type="match status" value="1"/>
</dbReference>
<dbReference type="InterPro" id="IPR003615">
    <property type="entry name" value="HNH_nuc"/>
</dbReference>